<dbReference type="eggNOG" id="COG0340">
    <property type="taxonomic scope" value="Bacteria"/>
</dbReference>
<dbReference type="OrthoDB" id="7657788at2"/>
<dbReference type="Gene3D" id="3.30.930.10">
    <property type="entry name" value="Bira Bifunctional Protein, Domain 2"/>
    <property type="match status" value="1"/>
</dbReference>
<feature type="domain" description="DUF4444" evidence="1">
    <location>
        <begin position="196"/>
        <end position="232"/>
    </location>
</feature>
<dbReference type="InterPro" id="IPR004143">
    <property type="entry name" value="BPL_LPL_catalytic"/>
</dbReference>
<dbReference type="AlphaFoldDB" id="F7ZFY5"/>
<evidence type="ECO:0008006" key="5">
    <source>
        <dbReference type="Google" id="ProtNLM"/>
    </source>
</evidence>
<evidence type="ECO:0000313" key="3">
    <source>
        <dbReference type="EMBL" id="AEI93525.1"/>
    </source>
</evidence>
<protein>
    <recommendedName>
        <fullName evidence="5">Biotin-(Acetyl-CoA carboxylase) ligase</fullName>
    </recommendedName>
</protein>
<dbReference type="InterPro" id="IPR045864">
    <property type="entry name" value="aa-tRNA-synth_II/BPL/LPL"/>
</dbReference>
<dbReference type="HOGENOM" id="CLU_096777_1_0_5"/>
<dbReference type="Pfam" id="PF16917">
    <property type="entry name" value="BPL_LplA_LipB_2"/>
    <property type="match status" value="1"/>
</dbReference>
<dbReference type="EMBL" id="CP002623">
    <property type="protein sequence ID" value="AEI93525.1"/>
    <property type="molecule type" value="Genomic_DNA"/>
</dbReference>
<dbReference type="InterPro" id="IPR028044">
    <property type="entry name" value="DUF4444"/>
</dbReference>
<accession>F7ZFY5</accession>
<dbReference type="Pfam" id="PF14563">
    <property type="entry name" value="DUF4444"/>
    <property type="match status" value="1"/>
</dbReference>
<dbReference type="KEGG" id="rli:RLO149_c015300"/>
<organism evidence="3 4">
    <name type="scientific">Roseobacter litoralis (strain ATCC 49566 / DSM 6996 / JCM 21268 / NBRC 15278 / OCh 149)</name>
    <dbReference type="NCBI Taxonomy" id="391595"/>
    <lineage>
        <taxon>Bacteria</taxon>
        <taxon>Pseudomonadati</taxon>
        <taxon>Pseudomonadota</taxon>
        <taxon>Alphaproteobacteria</taxon>
        <taxon>Rhodobacterales</taxon>
        <taxon>Roseobacteraceae</taxon>
        <taxon>Roseobacter</taxon>
    </lineage>
</organism>
<evidence type="ECO:0000313" key="4">
    <source>
        <dbReference type="Proteomes" id="UP000001353"/>
    </source>
</evidence>
<dbReference type="RefSeq" id="WP_013961461.1">
    <property type="nucleotide sequence ID" value="NC_015730.1"/>
</dbReference>
<keyword evidence="4" id="KW-1185">Reference proteome</keyword>
<evidence type="ECO:0000259" key="2">
    <source>
        <dbReference type="Pfam" id="PF16917"/>
    </source>
</evidence>
<name>F7ZFY5_ROSLO</name>
<dbReference type="Proteomes" id="UP000001353">
    <property type="component" value="Chromosome"/>
</dbReference>
<proteinExistence type="predicted"/>
<reference evidence="3 4" key="1">
    <citation type="journal article" date="2011" name="BMC Genomics">
        <title>Comparative genome analysis and genome-guided physiological analysis of Roseobacter litoralis.</title>
        <authorList>
            <person name="Kalhoefer D."/>
            <person name="Thole S."/>
            <person name="Voget S."/>
            <person name="Lehmann R."/>
            <person name="Liesegang H."/>
            <person name="Wollher A."/>
            <person name="Daniel R."/>
            <person name="Simon M."/>
            <person name="Brinkhoff T."/>
        </authorList>
    </citation>
    <scope>NUCLEOTIDE SEQUENCE [LARGE SCALE GENOMIC DNA]</scope>
    <source>
        <strain evidence="4">ATCC 49566 / DSM 6996 / JCM 21268 / NBRC 15278 / OCh 149</strain>
    </source>
</reference>
<dbReference type="STRING" id="391595.RLO149_c015300"/>
<gene>
    <name evidence="3" type="ordered locus">RLO149_c015300</name>
</gene>
<evidence type="ECO:0000259" key="1">
    <source>
        <dbReference type="Pfam" id="PF14563"/>
    </source>
</evidence>
<feature type="domain" description="BPL/LPL catalytic" evidence="2">
    <location>
        <begin position="6"/>
        <end position="185"/>
    </location>
</feature>
<sequence>MTPLSFPPLFTGEDTRGEDPLHFACARAQAGCDAGLVAYDLRADVLHAALVFAPEVPLRKAAIMLPICGIGFQNALGALAPPEIAVHLDWTGGIRINGGTAGLLKMVASPASPDQVPDWMVVGLDLAIWPASAETGNTPDVTALISEGCGDVEAPALLEAWVRHTLVWINRWSEDGPRAIHSEWSGLVHGLEKEAQVRDIAGVFKGVDEDFGMILHNDDGNQIIAITDILTEVP</sequence>
<dbReference type="Gene3D" id="2.30.30.100">
    <property type="match status" value="1"/>
</dbReference>